<gene>
    <name evidence="2" type="ORF">PXC00_04180</name>
</gene>
<dbReference type="Proteomes" id="UP001300604">
    <property type="component" value="Chromosome"/>
</dbReference>
<feature type="domain" description="DJ-1/PfpI" evidence="1">
    <location>
        <begin position="2"/>
        <end position="162"/>
    </location>
</feature>
<dbReference type="InterPro" id="IPR002818">
    <property type="entry name" value="DJ-1/PfpI"/>
</dbReference>
<dbReference type="PANTHER" id="PTHR48094">
    <property type="entry name" value="PROTEIN/NUCLEIC ACID DEGLYCASE DJ-1-RELATED"/>
    <property type="match status" value="1"/>
</dbReference>
<dbReference type="SUPFAM" id="SSF52317">
    <property type="entry name" value="Class I glutamine amidotransferase-like"/>
    <property type="match status" value="1"/>
</dbReference>
<accession>A0AA97DCR5</accession>
<dbReference type="NCBIfam" id="TIGR01383">
    <property type="entry name" value="not_thiJ"/>
    <property type="match status" value="1"/>
</dbReference>
<organism evidence="2 3">
    <name type="scientific">Caproicibacterium argilliputei</name>
    <dbReference type="NCBI Taxonomy" id="3030016"/>
    <lineage>
        <taxon>Bacteria</taxon>
        <taxon>Bacillati</taxon>
        <taxon>Bacillota</taxon>
        <taxon>Clostridia</taxon>
        <taxon>Eubacteriales</taxon>
        <taxon>Oscillospiraceae</taxon>
        <taxon>Caproicibacterium</taxon>
    </lineage>
</organism>
<keyword evidence="3" id="KW-1185">Reference proteome</keyword>
<dbReference type="GO" id="GO:0005737">
    <property type="term" value="C:cytoplasm"/>
    <property type="evidence" value="ECO:0007669"/>
    <property type="project" value="TreeGrafter"/>
</dbReference>
<reference evidence="2" key="2">
    <citation type="submission" date="2024-06" db="EMBL/GenBank/DDBJ databases">
        <title>Caproicibacterium argilliputei sp. nov, a novel caproic acid producing anaerobic bacterium isolated from pit mud.</title>
        <authorList>
            <person name="Xia S."/>
        </authorList>
    </citation>
    <scope>NUCLEOTIDE SEQUENCE</scope>
    <source>
        <strain evidence="2">ZCY20-5</strain>
    </source>
</reference>
<dbReference type="EMBL" id="CP135996">
    <property type="protein sequence ID" value="WOC33085.1"/>
    <property type="molecule type" value="Genomic_DNA"/>
</dbReference>
<reference evidence="2" key="1">
    <citation type="submission" date="2023-09" db="EMBL/GenBank/DDBJ databases">
        <authorList>
            <person name="Zeng C."/>
        </authorList>
    </citation>
    <scope>NUCLEOTIDE SEQUENCE</scope>
    <source>
        <strain evidence="2">ZCY20-5</strain>
    </source>
</reference>
<sequence>MVYVFLANGFEEIEALAPVDLLRRAGLEVLTVGIGDNEITGAHGIDVTPDIAEWDLNFDVQPADLVVLPGGMPGTKNLEASASVRNAVQWCVEQNRYIGAICAAPSVLGHWGVLKGHEAVCYPGYESELGCTLGKKPVVQSGKIITARGAGVAVEFGLALISALCGAQKSEEIRKSIQCR</sequence>
<dbReference type="AlphaFoldDB" id="A0AA97DCR5"/>
<dbReference type="InterPro" id="IPR006287">
    <property type="entry name" value="DJ-1"/>
</dbReference>
<dbReference type="InterPro" id="IPR029062">
    <property type="entry name" value="Class_I_gatase-like"/>
</dbReference>
<protein>
    <submittedName>
        <fullName evidence="2">DJ-1/PfpI family protein</fullName>
    </submittedName>
</protein>
<evidence type="ECO:0000313" key="2">
    <source>
        <dbReference type="EMBL" id="WOC33085.1"/>
    </source>
</evidence>
<proteinExistence type="predicted"/>
<dbReference type="InterPro" id="IPR050325">
    <property type="entry name" value="Prot/Nucl_acid_deglycase"/>
</dbReference>
<dbReference type="KEGG" id="carl:PXC00_04180"/>
<name>A0AA97DCR5_9FIRM</name>
<dbReference type="RefSeq" id="WP_275844309.1">
    <property type="nucleotide sequence ID" value="NZ_CP135996.1"/>
</dbReference>
<evidence type="ECO:0000259" key="1">
    <source>
        <dbReference type="Pfam" id="PF01965"/>
    </source>
</evidence>
<evidence type="ECO:0000313" key="3">
    <source>
        <dbReference type="Proteomes" id="UP001300604"/>
    </source>
</evidence>
<dbReference type="PANTHER" id="PTHR48094:SF12">
    <property type="entry name" value="PARKINSON DISEASE PROTEIN 7 HOMOLOG"/>
    <property type="match status" value="1"/>
</dbReference>
<dbReference type="Gene3D" id="3.40.50.880">
    <property type="match status" value="1"/>
</dbReference>
<dbReference type="CDD" id="cd03135">
    <property type="entry name" value="GATase1_DJ-1"/>
    <property type="match status" value="1"/>
</dbReference>
<dbReference type="Pfam" id="PF01965">
    <property type="entry name" value="DJ-1_PfpI"/>
    <property type="match status" value="1"/>
</dbReference>